<dbReference type="Proteomes" id="UP000515125">
    <property type="component" value="Unplaced"/>
</dbReference>
<feature type="transmembrane region" description="Helical" evidence="1">
    <location>
        <begin position="55"/>
        <end position="75"/>
    </location>
</feature>
<evidence type="ECO:0000313" key="3">
    <source>
        <dbReference type="RefSeq" id="XP_026194520.1"/>
    </source>
</evidence>
<name>A0A6P6S5B5_9EIME</name>
<dbReference type="GO" id="GO:0008233">
    <property type="term" value="F:peptidase activity"/>
    <property type="evidence" value="ECO:0007669"/>
    <property type="project" value="InterPro"/>
</dbReference>
<sequence length="623" mass="67456">MNLPGTIGGVPSRVTGRWRCLPTLRKLFVCSSLLILLVLQIVGAVHMRGSPGLELLIAALTPGLTLLCLLQWLAGRHRLKWCVALEQMALGAVFSVLLAVGLELVSALAFGRELRSCTPPPSKRAPFAAAGTAGFDSAALLPARQVQEVLHRQPLEENAALQAPRLPEEAHVNSLYSALLRSVFEMESMECGISSHGVSRHLISYIFGVIPSARNISTAKSVLKGDAQSEGTLFLCVAFVFLYMVLCIGFAEEFSKAATVLMLRPSRMPATEDWGSAWTPQGAVPPESSGFMSALHARAEKERSSGYNYVHHPLSMVVGGCCAALGFATIENLSYVFATKSDLDMAMATAWVRAFTAIPSHAANTGIAACFLAAAAANAAATARAPWRTASAPAEHGEVEYLEGHGVQTVGEAHAVHVSTGSGSSNEGRSTPIEDLWTVDKINPFTFRLLLQSALLPGILHGSYDAALTLASAAYSSAGVENSALIASGWLMLALASWWASIIMFCGRWWSTKKLETFHVYFARSSGYWGSLGRHLQHTPSSVVVPAFQPHFLESQQQQLLQQQLLQQQFAPIPTDMAAWQLQLQLQRWQQQQQQQLCAPMYRQYAPIQAPSLQYQQQGDSSN</sequence>
<feature type="transmembrane region" description="Helical" evidence="1">
    <location>
        <begin position="27"/>
        <end position="49"/>
    </location>
</feature>
<keyword evidence="1" id="KW-1133">Transmembrane helix</keyword>
<protein>
    <submittedName>
        <fullName evidence="3">Uncharacterized protein LOC34623140</fullName>
    </submittedName>
</protein>
<evidence type="ECO:0000256" key="1">
    <source>
        <dbReference type="SAM" id="Phobius"/>
    </source>
</evidence>
<feature type="transmembrane region" description="Helical" evidence="1">
    <location>
        <begin position="87"/>
        <end position="110"/>
    </location>
</feature>
<feature type="transmembrane region" description="Helical" evidence="1">
    <location>
        <begin position="445"/>
        <end position="464"/>
    </location>
</feature>
<keyword evidence="1" id="KW-0472">Membrane</keyword>
<reference evidence="3" key="1">
    <citation type="submission" date="2025-08" db="UniProtKB">
        <authorList>
            <consortium name="RefSeq"/>
        </authorList>
    </citation>
    <scope>IDENTIFICATION</scope>
</reference>
<feature type="transmembrane region" description="Helical" evidence="1">
    <location>
        <begin position="231"/>
        <end position="251"/>
    </location>
</feature>
<feature type="transmembrane region" description="Helical" evidence="1">
    <location>
        <begin position="484"/>
        <end position="506"/>
    </location>
</feature>
<keyword evidence="1" id="KW-0812">Transmembrane</keyword>
<proteinExistence type="predicted"/>
<organism evidence="2 3">
    <name type="scientific">Cyclospora cayetanensis</name>
    <dbReference type="NCBI Taxonomy" id="88456"/>
    <lineage>
        <taxon>Eukaryota</taxon>
        <taxon>Sar</taxon>
        <taxon>Alveolata</taxon>
        <taxon>Apicomplexa</taxon>
        <taxon>Conoidasida</taxon>
        <taxon>Coccidia</taxon>
        <taxon>Eucoccidiorida</taxon>
        <taxon>Eimeriorina</taxon>
        <taxon>Eimeriidae</taxon>
        <taxon>Cyclospora</taxon>
    </lineage>
</organism>
<gene>
    <name evidence="3" type="primary">LOC34623140</name>
</gene>
<keyword evidence="2" id="KW-1185">Reference proteome</keyword>
<accession>A0A6P6S5B5</accession>
<dbReference type="RefSeq" id="XP_026194520.1">
    <property type="nucleotide sequence ID" value="XM_026338735.1"/>
</dbReference>
<dbReference type="InterPro" id="IPR026898">
    <property type="entry name" value="PrsW"/>
</dbReference>
<dbReference type="AlphaFoldDB" id="A0A6P6S5B5"/>
<dbReference type="GeneID" id="34623140"/>
<evidence type="ECO:0000313" key="2">
    <source>
        <dbReference type="Proteomes" id="UP000515125"/>
    </source>
</evidence>
<dbReference type="Pfam" id="PF13367">
    <property type="entry name" value="PrsW-protease"/>
    <property type="match status" value="1"/>
</dbReference>
<dbReference type="OrthoDB" id="354825at2759"/>